<dbReference type="OrthoDB" id="9797176at2"/>
<dbReference type="EMBL" id="VOPL01000001">
    <property type="protein sequence ID" value="TXB70962.1"/>
    <property type="molecule type" value="Genomic_DNA"/>
</dbReference>
<reference evidence="3 4" key="1">
    <citation type="submission" date="2019-08" db="EMBL/GenBank/DDBJ databases">
        <authorList>
            <person name="Ye J."/>
        </authorList>
    </citation>
    <scope>NUCLEOTIDE SEQUENCE [LARGE SCALE GENOMIC DNA]</scope>
    <source>
        <strain evidence="3 4">TK008</strain>
    </source>
</reference>
<organism evidence="3 4">
    <name type="scientific">Paracoccus aurantiacus</name>
    <dbReference type="NCBI Taxonomy" id="2599412"/>
    <lineage>
        <taxon>Bacteria</taxon>
        <taxon>Pseudomonadati</taxon>
        <taxon>Pseudomonadota</taxon>
        <taxon>Alphaproteobacteria</taxon>
        <taxon>Rhodobacterales</taxon>
        <taxon>Paracoccaceae</taxon>
        <taxon>Paracoccus</taxon>
    </lineage>
</organism>
<dbReference type="SMART" id="SM00363">
    <property type="entry name" value="S4"/>
    <property type="match status" value="1"/>
</dbReference>
<dbReference type="InterPro" id="IPR002942">
    <property type="entry name" value="S4_RNA-bd"/>
</dbReference>
<protein>
    <submittedName>
        <fullName evidence="3">RNA-binding S4 domain-containing protein</fullName>
    </submittedName>
</protein>
<dbReference type="Pfam" id="PF01479">
    <property type="entry name" value="S4"/>
    <property type="match status" value="1"/>
</dbReference>
<accession>A0A5C6SAC6</accession>
<dbReference type="SUPFAM" id="SSF55174">
    <property type="entry name" value="Alpha-L RNA-binding motif"/>
    <property type="match status" value="1"/>
</dbReference>
<evidence type="ECO:0000256" key="1">
    <source>
        <dbReference type="PROSITE-ProRule" id="PRU00182"/>
    </source>
</evidence>
<name>A0A5C6SAC6_9RHOB</name>
<keyword evidence="4" id="KW-1185">Reference proteome</keyword>
<dbReference type="PROSITE" id="PS50889">
    <property type="entry name" value="S4"/>
    <property type="match status" value="1"/>
</dbReference>
<dbReference type="InterPro" id="IPR036986">
    <property type="entry name" value="S4_RNA-bd_sf"/>
</dbReference>
<gene>
    <name evidence="3" type="ORF">FQV27_03710</name>
</gene>
<dbReference type="Gene3D" id="3.10.290.10">
    <property type="entry name" value="RNA-binding S4 domain"/>
    <property type="match status" value="1"/>
</dbReference>
<evidence type="ECO:0000313" key="3">
    <source>
        <dbReference type="EMBL" id="TXB70962.1"/>
    </source>
</evidence>
<keyword evidence="1" id="KW-0694">RNA-binding</keyword>
<evidence type="ECO:0000259" key="2">
    <source>
        <dbReference type="SMART" id="SM00363"/>
    </source>
</evidence>
<dbReference type="RefSeq" id="WP_147096444.1">
    <property type="nucleotide sequence ID" value="NZ_JBHUFH010000002.1"/>
</dbReference>
<dbReference type="Proteomes" id="UP000321562">
    <property type="component" value="Unassembled WGS sequence"/>
</dbReference>
<evidence type="ECO:0000313" key="4">
    <source>
        <dbReference type="Proteomes" id="UP000321562"/>
    </source>
</evidence>
<dbReference type="GO" id="GO:0003723">
    <property type="term" value="F:RNA binding"/>
    <property type="evidence" value="ECO:0007669"/>
    <property type="project" value="UniProtKB-KW"/>
</dbReference>
<sequence>MVDAPDSVRLDKFLWAARFFKTRALSQQMIESGKVRIDRQTVKPARAIRCGVQIELRQGCTRRRIEVLALSEKRGPAAEAQLLYRDLDPPETVGLFDED</sequence>
<dbReference type="CDD" id="cd00165">
    <property type="entry name" value="S4"/>
    <property type="match status" value="1"/>
</dbReference>
<feature type="domain" description="RNA-binding S4" evidence="2">
    <location>
        <begin position="8"/>
        <end position="71"/>
    </location>
</feature>
<comment type="caution">
    <text evidence="3">The sequence shown here is derived from an EMBL/GenBank/DDBJ whole genome shotgun (WGS) entry which is preliminary data.</text>
</comment>
<dbReference type="AlphaFoldDB" id="A0A5C6SAC6"/>
<proteinExistence type="predicted"/>